<accession>A0A6I4SYS7</accession>
<gene>
    <name evidence="2" type="ORF">GRI89_12350</name>
</gene>
<dbReference type="Proteomes" id="UP000433652">
    <property type="component" value="Unassembled WGS sequence"/>
</dbReference>
<evidence type="ECO:0000313" key="2">
    <source>
        <dbReference type="EMBL" id="MXO60330.1"/>
    </source>
</evidence>
<name>A0A6I4SYS7_9SPHN</name>
<dbReference type="EMBL" id="WTYM01000048">
    <property type="protein sequence ID" value="MXO60330.1"/>
    <property type="molecule type" value="Genomic_DNA"/>
</dbReference>
<dbReference type="InterPro" id="IPR011051">
    <property type="entry name" value="RmlC_Cupin_sf"/>
</dbReference>
<sequence>MVLPVIASACATTPTAIPVYASPQGINQVLEGPIESAPGHSLVVGDLNMPAGAEIPRHYHYGEEFIYVLGGSATLSRAGMPDVELHPGDSLRIAPGVVHWGKAGPEGVRALSSWVKDDAKPLREPVRE</sequence>
<organism evidence="2 3">
    <name type="scientific">Croceibacterium salegens</name>
    <dbReference type="NCBI Taxonomy" id="1737568"/>
    <lineage>
        <taxon>Bacteria</taxon>
        <taxon>Pseudomonadati</taxon>
        <taxon>Pseudomonadota</taxon>
        <taxon>Alphaproteobacteria</taxon>
        <taxon>Sphingomonadales</taxon>
        <taxon>Erythrobacteraceae</taxon>
        <taxon>Croceibacterium</taxon>
    </lineage>
</organism>
<keyword evidence="3" id="KW-1185">Reference proteome</keyword>
<dbReference type="Gene3D" id="2.60.120.10">
    <property type="entry name" value="Jelly Rolls"/>
    <property type="match status" value="1"/>
</dbReference>
<protein>
    <submittedName>
        <fullName evidence="2">Cupin domain-containing protein</fullName>
    </submittedName>
</protein>
<dbReference type="InterPro" id="IPR013096">
    <property type="entry name" value="Cupin_2"/>
</dbReference>
<comment type="caution">
    <text evidence="2">The sequence shown here is derived from an EMBL/GenBank/DDBJ whole genome shotgun (WGS) entry which is preliminary data.</text>
</comment>
<evidence type="ECO:0000313" key="3">
    <source>
        <dbReference type="Proteomes" id="UP000433652"/>
    </source>
</evidence>
<evidence type="ECO:0000259" key="1">
    <source>
        <dbReference type="Pfam" id="PF07883"/>
    </source>
</evidence>
<reference evidence="2 3" key="1">
    <citation type="submission" date="2019-12" db="EMBL/GenBank/DDBJ databases">
        <title>Genomic-based taxomic classification of the family Erythrobacteraceae.</title>
        <authorList>
            <person name="Xu L."/>
        </authorList>
    </citation>
    <scope>NUCLEOTIDE SEQUENCE [LARGE SCALE GENOMIC DNA]</scope>
    <source>
        <strain evidence="2 3">MCCC 1K01500</strain>
    </source>
</reference>
<proteinExistence type="predicted"/>
<dbReference type="RefSeq" id="WP_159795983.1">
    <property type="nucleotide sequence ID" value="NZ_WTYM01000048.1"/>
</dbReference>
<dbReference type="Pfam" id="PF07883">
    <property type="entry name" value="Cupin_2"/>
    <property type="match status" value="1"/>
</dbReference>
<dbReference type="SUPFAM" id="SSF51182">
    <property type="entry name" value="RmlC-like cupins"/>
    <property type="match status" value="1"/>
</dbReference>
<dbReference type="AlphaFoldDB" id="A0A6I4SYS7"/>
<dbReference type="InterPro" id="IPR014710">
    <property type="entry name" value="RmlC-like_jellyroll"/>
</dbReference>
<feature type="domain" description="Cupin type-2" evidence="1">
    <location>
        <begin position="48"/>
        <end position="102"/>
    </location>
</feature>
<dbReference type="OrthoDB" id="9793521at2"/>